<feature type="signal peptide" evidence="1">
    <location>
        <begin position="1"/>
        <end position="20"/>
    </location>
</feature>
<protein>
    <recommendedName>
        <fullName evidence="4">Antitoxin component YwqK of the YwqJK toxin-antitoxin module</fullName>
    </recommendedName>
</protein>
<sequence length="412" mass="46630">MKKKYISFVLIFLTQLCVFAQEWTGTFNTKYGDLKLVTENGIIYGDYANGGTILAVEKKFNGGSRLCGLFHNGADRGKFYFEKTTSSKNIRGHFNYDNNITLNDITNDAIFQMKFDFDAKWLWDGTKANNTSPTDTKTAVFNGLWNTTDGNLILQQVGNKVTGTYKNVGTVDGIYNPQTRKLKGTFYNNNTKKTGHFEFDFEGNSFKGKWGWTAAMTDGNWNGTKNIKNNKVVVTTTIASPSNSQSTNNTSSSKYSIRLLAMSTASKIAYVPGNEMYGFAGLRVFRVTNSGREEIRSFGNKNSNYFDRTENNSFPNSKSNYDFPNTPEFIREFTINDADLNNPNVDIEVEIWHHLKLKTFGKNDDYKYVKQVLTMERMIELKDVSIGKSCNNGVAKDYQNSDIKLNVKKVNE</sequence>
<evidence type="ECO:0000313" key="3">
    <source>
        <dbReference type="Proteomes" id="UP000759529"/>
    </source>
</evidence>
<feature type="chain" id="PRO_5045323015" description="Antitoxin component YwqK of the YwqJK toxin-antitoxin module" evidence="1">
    <location>
        <begin position="21"/>
        <end position="412"/>
    </location>
</feature>
<organism evidence="2 3">
    <name type="scientific">Flavobacterium macrobrachii</name>
    <dbReference type="NCBI Taxonomy" id="591204"/>
    <lineage>
        <taxon>Bacteria</taxon>
        <taxon>Pseudomonadati</taxon>
        <taxon>Bacteroidota</taxon>
        <taxon>Flavobacteriia</taxon>
        <taxon>Flavobacteriales</taxon>
        <taxon>Flavobacteriaceae</taxon>
        <taxon>Flavobacterium</taxon>
    </lineage>
</organism>
<dbReference type="RefSeq" id="WP_187656420.1">
    <property type="nucleotide sequence ID" value="NZ_JACSOD020000505.1"/>
</dbReference>
<accession>A0ABS2D280</accession>
<comment type="caution">
    <text evidence="2">The sequence shown here is derived from an EMBL/GenBank/DDBJ whole genome shotgun (WGS) entry which is preliminary data.</text>
</comment>
<reference evidence="2 3" key="1">
    <citation type="submission" date="2021-02" db="EMBL/GenBank/DDBJ databases">
        <authorList>
            <person name="Jung H.S."/>
            <person name="Chun B.H."/>
            <person name="Jeon C.O."/>
        </authorList>
    </citation>
    <scope>NUCLEOTIDE SEQUENCE [LARGE SCALE GENOMIC DNA]</scope>
    <source>
        <strain evidence="2 3">LMG 25203</strain>
    </source>
</reference>
<keyword evidence="1" id="KW-0732">Signal</keyword>
<evidence type="ECO:0008006" key="4">
    <source>
        <dbReference type="Google" id="ProtNLM"/>
    </source>
</evidence>
<evidence type="ECO:0000313" key="2">
    <source>
        <dbReference type="EMBL" id="MBM6500530.1"/>
    </source>
</evidence>
<proteinExistence type="predicted"/>
<evidence type="ECO:0000256" key="1">
    <source>
        <dbReference type="SAM" id="SignalP"/>
    </source>
</evidence>
<keyword evidence="3" id="KW-1185">Reference proteome</keyword>
<gene>
    <name evidence="2" type="ORF">H9X54_014655</name>
</gene>
<dbReference type="Proteomes" id="UP000759529">
    <property type="component" value="Unassembled WGS sequence"/>
</dbReference>
<name>A0ABS2D280_9FLAO</name>
<dbReference type="EMBL" id="JACSOD020000505">
    <property type="protein sequence ID" value="MBM6500530.1"/>
    <property type="molecule type" value="Genomic_DNA"/>
</dbReference>